<organism evidence="1">
    <name type="scientific">Sinomonas puerhi</name>
    <dbReference type="NCBI Taxonomy" id="3238584"/>
    <lineage>
        <taxon>Bacteria</taxon>
        <taxon>Bacillati</taxon>
        <taxon>Actinomycetota</taxon>
        <taxon>Actinomycetes</taxon>
        <taxon>Micrococcales</taxon>
        <taxon>Micrococcaceae</taxon>
        <taxon>Sinomonas</taxon>
    </lineage>
</organism>
<dbReference type="EMBL" id="CP163302">
    <property type="protein sequence ID" value="XDP44453.1"/>
    <property type="molecule type" value="Genomic_DNA"/>
</dbReference>
<dbReference type="KEGG" id="spue:AB5L97_14390"/>
<evidence type="ECO:0000313" key="1">
    <source>
        <dbReference type="EMBL" id="XDP44453.1"/>
    </source>
</evidence>
<protein>
    <submittedName>
        <fullName evidence="1">Uncharacterized protein</fullName>
    </submittedName>
</protein>
<accession>A0AB39L000</accession>
<dbReference type="RefSeq" id="WP_369045151.1">
    <property type="nucleotide sequence ID" value="NZ_CP163302.1"/>
</dbReference>
<gene>
    <name evidence="1" type="ORF">AB5L97_14390</name>
</gene>
<name>A0AB39L000_9MICC</name>
<proteinExistence type="predicted"/>
<reference evidence="1" key="1">
    <citation type="submission" date="2024-07" db="EMBL/GenBank/DDBJ databases">
        <authorList>
            <person name="fu j."/>
        </authorList>
    </citation>
    <scope>NUCLEOTIDE SEQUENCE</scope>
    <source>
        <strain evidence="1">P10A9</strain>
    </source>
</reference>
<dbReference type="AlphaFoldDB" id="A0AB39L000"/>
<sequence length="96" mass="10456">MKDESQIVMHNLHQYGIPTGAEGLALALTWFEGQKVAALMDPAAAQMALAAHRMGDGDTVRTDGSLVNWVALGWPEDWPDGRAPQWAAVYPVRGNR</sequence>